<evidence type="ECO:0000256" key="1">
    <source>
        <dbReference type="SAM" id="Phobius"/>
    </source>
</evidence>
<gene>
    <name evidence="2" type="ORF">SCLTRI_LOCUS9565</name>
</gene>
<dbReference type="AlphaFoldDB" id="A0A8H2ZUR3"/>
<dbReference type="Proteomes" id="UP000624404">
    <property type="component" value="Unassembled WGS sequence"/>
</dbReference>
<reference evidence="2" key="1">
    <citation type="submission" date="2020-10" db="EMBL/GenBank/DDBJ databases">
        <authorList>
            <person name="Kusch S."/>
        </authorList>
    </citation>
    <scope>NUCLEOTIDE SEQUENCE</scope>
    <source>
        <strain evidence="2">SwB9</strain>
    </source>
</reference>
<organism evidence="2 3">
    <name type="scientific">Sclerotinia trifoliorum</name>
    <dbReference type="NCBI Taxonomy" id="28548"/>
    <lineage>
        <taxon>Eukaryota</taxon>
        <taxon>Fungi</taxon>
        <taxon>Dikarya</taxon>
        <taxon>Ascomycota</taxon>
        <taxon>Pezizomycotina</taxon>
        <taxon>Leotiomycetes</taxon>
        <taxon>Helotiales</taxon>
        <taxon>Sclerotiniaceae</taxon>
        <taxon>Sclerotinia</taxon>
    </lineage>
</organism>
<name>A0A8H2ZUR3_9HELO</name>
<protein>
    <submittedName>
        <fullName evidence="2">7fd08379-6e30-44cf-8182-4450efede129-CDS</fullName>
    </submittedName>
</protein>
<feature type="transmembrane region" description="Helical" evidence="1">
    <location>
        <begin position="6"/>
        <end position="31"/>
    </location>
</feature>
<keyword evidence="1" id="KW-0472">Membrane</keyword>
<sequence>MTTAETVTIFLASFGGFFTAIAAFFCAPFFFDRMGWRFPLAPSLPPPPRQPRHIHHIHLPGPAHDPPFAEGSTELRELQRIRVETRMIRICSEVIGMMAIRNNANSEAEARQYCDKFERLTTDDPIDDK</sequence>
<keyword evidence="1" id="KW-1133">Transmembrane helix</keyword>
<evidence type="ECO:0000313" key="2">
    <source>
        <dbReference type="EMBL" id="CAD6451562.1"/>
    </source>
</evidence>
<accession>A0A8H2ZUR3</accession>
<dbReference type="OrthoDB" id="10437391at2759"/>
<dbReference type="EMBL" id="CAJHIA010000036">
    <property type="protein sequence ID" value="CAD6451562.1"/>
    <property type="molecule type" value="Genomic_DNA"/>
</dbReference>
<keyword evidence="3" id="KW-1185">Reference proteome</keyword>
<keyword evidence="1" id="KW-0812">Transmembrane</keyword>
<proteinExistence type="predicted"/>
<comment type="caution">
    <text evidence="2">The sequence shown here is derived from an EMBL/GenBank/DDBJ whole genome shotgun (WGS) entry which is preliminary data.</text>
</comment>
<evidence type="ECO:0000313" key="3">
    <source>
        <dbReference type="Proteomes" id="UP000624404"/>
    </source>
</evidence>